<dbReference type="InParanoid" id="A0A0C3BXY2"/>
<proteinExistence type="predicted"/>
<keyword evidence="2" id="KW-1185">Reference proteome</keyword>
<evidence type="ECO:0000313" key="1">
    <source>
        <dbReference type="EMBL" id="KIM82212.1"/>
    </source>
</evidence>
<reference evidence="1 2" key="1">
    <citation type="submission" date="2014-04" db="EMBL/GenBank/DDBJ databases">
        <authorList>
            <consortium name="DOE Joint Genome Institute"/>
            <person name="Kuo A."/>
            <person name="Tarkka M."/>
            <person name="Buscot F."/>
            <person name="Kohler A."/>
            <person name="Nagy L.G."/>
            <person name="Floudas D."/>
            <person name="Copeland A."/>
            <person name="Barry K.W."/>
            <person name="Cichocki N."/>
            <person name="Veneault-Fourrey C."/>
            <person name="LaButti K."/>
            <person name="Lindquist E.A."/>
            <person name="Lipzen A."/>
            <person name="Lundell T."/>
            <person name="Morin E."/>
            <person name="Murat C."/>
            <person name="Sun H."/>
            <person name="Tunlid A."/>
            <person name="Henrissat B."/>
            <person name="Grigoriev I.V."/>
            <person name="Hibbett D.S."/>
            <person name="Martin F."/>
            <person name="Nordberg H.P."/>
            <person name="Cantor M.N."/>
            <person name="Hua S.X."/>
        </authorList>
    </citation>
    <scope>NUCLEOTIDE SEQUENCE [LARGE SCALE GENOMIC DNA]</scope>
    <source>
        <strain evidence="1 2">F 1598</strain>
    </source>
</reference>
<accession>A0A0C3BXY2</accession>
<evidence type="ECO:0000313" key="2">
    <source>
        <dbReference type="Proteomes" id="UP000054166"/>
    </source>
</evidence>
<dbReference type="Proteomes" id="UP000054166">
    <property type="component" value="Unassembled WGS sequence"/>
</dbReference>
<protein>
    <recommendedName>
        <fullName evidence="3">Pre-rRNA-processing protein RIX1</fullName>
    </recommendedName>
</protein>
<reference evidence="2" key="2">
    <citation type="submission" date="2015-01" db="EMBL/GenBank/DDBJ databases">
        <title>Evolutionary Origins and Diversification of the Mycorrhizal Mutualists.</title>
        <authorList>
            <consortium name="DOE Joint Genome Institute"/>
            <consortium name="Mycorrhizal Genomics Consortium"/>
            <person name="Kohler A."/>
            <person name="Kuo A."/>
            <person name="Nagy L.G."/>
            <person name="Floudas D."/>
            <person name="Copeland A."/>
            <person name="Barry K.W."/>
            <person name="Cichocki N."/>
            <person name="Veneault-Fourrey C."/>
            <person name="LaButti K."/>
            <person name="Lindquist E.A."/>
            <person name="Lipzen A."/>
            <person name="Lundell T."/>
            <person name="Morin E."/>
            <person name="Murat C."/>
            <person name="Riley R."/>
            <person name="Ohm R."/>
            <person name="Sun H."/>
            <person name="Tunlid A."/>
            <person name="Henrissat B."/>
            <person name="Grigoriev I.V."/>
            <person name="Hibbett D.S."/>
            <person name="Martin F."/>
        </authorList>
    </citation>
    <scope>NUCLEOTIDE SEQUENCE [LARGE SCALE GENOMIC DNA]</scope>
    <source>
        <strain evidence="2">F 1598</strain>
    </source>
</reference>
<evidence type="ECO:0008006" key="3">
    <source>
        <dbReference type="Google" id="ProtNLM"/>
    </source>
</evidence>
<dbReference type="HOGENOM" id="CLU_633280_0_0_1"/>
<organism evidence="1 2">
    <name type="scientific">Piloderma croceum (strain F 1598)</name>
    <dbReference type="NCBI Taxonomy" id="765440"/>
    <lineage>
        <taxon>Eukaryota</taxon>
        <taxon>Fungi</taxon>
        <taxon>Dikarya</taxon>
        <taxon>Basidiomycota</taxon>
        <taxon>Agaricomycotina</taxon>
        <taxon>Agaricomycetes</taxon>
        <taxon>Agaricomycetidae</taxon>
        <taxon>Atheliales</taxon>
        <taxon>Atheliaceae</taxon>
        <taxon>Piloderma</taxon>
    </lineage>
</organism>
<gene>
    <name evidence="1" type="ORF">PILCRDRAFT_471888</name>
</gene>
<dbReference type="EMBL" id="KN832995">
    <property type="protein sequence ID" value="KIM82212.1"/>
    <property type="molecule type" value="Genomic_DNA"/>
</dbReference>
<dbReference type="OrthoDB" id="3043214at2759"/>
<name>A0A0C3BXY2_PILCF</name>
<dbReference type="AlphaFoldDB" id="A0A0C3BXY2"/>
<sequence length="433" mass="48130">MASASAQLAVDRQVKVISDFEYNLAPDRIPSTNVTVETAQKAIKLAIVSMTLITVEIRRDPTFIRTYSSNFRNAWKGVWTWLEFLHTQCVVRQEYGETLMLQSLRIIPFIINVFTRGDRNLRKDIQTTPGIFRKLVPHYLQEGDDNTQDRANIETKFDFSAAMMTLLQDVEFLDTTVLPSVVEAADGGAGAIAQVTVDRLRVAIAKTPPDLSVIESRLCLLSIFTINLYRPLRSAMLLHKSLPIIIDTMNMIDAQPAHSFVAGTGHSTFASLVMLCFKTLFASLESSNGSAWIAKAIDAGLLPVVLQLSRRLAQAGVDPLIAKAVSKKVLDVVQEHLVYRSVLHRLAKALRKIDRTSISDHLPEPILGGWVTFKAAATSSLELKSEFEAARKTWEIEPGCFGCQFPDVSLPSCCRLRSDRILNAHLLVPNSLR</sequence>